<comment type="similarity">
    <text evidence="1 8">Belongs to the cytochrome P450 family.</text>
</comment>
<dbReference type="PANTHER" id="PTHR24291:SF50">
    <property type="entry name" value="BIFUNCTIONAL ALBAFLAVENONE MONOOXYGENASE_TERPENE SYNTHASE"/>
    <property type="match status" value="1"/>
</dbReference>
<keyword evidence="2 7" id="KW-0349">Heme</keyword>
<evidence type="ECO:0000256" key="1">
    <source>
        <dbReference type="ARBA" id="ARBA00010617"/>
    </source>
</evidence>
<comment type="cofactor">
    <cofactor evidence="7">
        <name>heme</name>
        <dbReference type="ChEBI" id="CHEBI:30413"/>
    </cofactor>
</comment>
<dbReference type="SUPFAM" id="SSF48264">
    <property type="entry name" value="Cytochrome P450"/>
    <property type="match status" value="1"/>
</dbReference>
<dbReference type="InterPro" id="IPR050196">
    <property type="entry name" value="Cytochrome_P450_Monoox"/>
</dbReference>
<evidence type="ECO:0000256" key="6">
    <source>
        <dbReference type="ARBA" id="ARBA00023033"/>
    </source>
</evidence>
<reference evidence="9 10" key="1">
    <citation type="submission" date="2018-06" db="EMBL/GenBank/DDBJ databases">
        <title>Comparative genomics reveals the genomic features of Rhizophagus irregularis, R. cerebriforme, R. diaphanum and Gigaspora rosea, and their symbiotic lifestyle signature.</title>
        <authorList>
            <person name="Morin E."/>
            <person name="San Clemente H."/>
            <person name="Chen E.C.H."/>
            <person name="De La Providencia I."/>
            <person name="Hainaut M."/>
            <person name="Kuo A."/>
            <person name="Kohler A."/>
            <person name="Murat C."/>
            <person name="Tang N."/>
            <person name="Roy S."/>
            <person name="Loubradou J."/>
            <person name="Henrissat B."/>
            <person name="Grigoriev I.V."/>
            <person name="Corradi N."/>
            <person name="Roux C."/>
            <person name="Martin F.M."/>
        </authorList>
    </citation>
    <scope>NUCLEOTIDE SEQUENCE [LARGE SCALE GENOMIC DNA]</scope>
    <source>
        <strain evidence="9 10">DAOM 194757</strain>
    </source>
</reference>
<dbReference type="InterPro" id="IPR001128">
    <property type="entry name" value="Cyt_P450"/>
</dbReference>
<dbReference type="PROSITE" id="PS00086">
    <property type="entry name" value="CYTOCHROME_P450"/>
    <property type="match status" value="1"/>
</dbReference>
<dbReference type="InterPro" id="IPR036396">
    <property type="entry name" value="Cyt_P450_sf"/>
</dbReference>
<accession>A0A397VF66</accession>
<evidence type="ECO:0000256" key="7">
    <source>
        <dbReference type="PIRSR" id="PIRSR602401-1"/>
    </source>
</evidence>
<evidence type="ECO:0000313" key="10">
    <source>
        <dbReference type="Proteomes" id="UP000266673"/>
    </source>
</evidence>
<organism evidence="9 10">
    <name type="scientific">Gigaspora rosea</name>
    <dbReference type="NCBI Taxonomy" id="44941"/>
    <lineage>
        <taxon>Eukaryota</taxon>
        <taxon>Fungi</taxon>
        <taxon>Fungi incertae sedis</taxon>
        <taxon>Mucoromycota</taxon>
        <taxon>Glomeromycotina</taxon>
        <taxon>Glomeromycetes</taxon>
        <taxon>Diversisporales</taxon>
        <taxon>Gigasporaceae</taxon>
        <taxon>Gigaspora</taxon>
    </lineage>
</organism>
<evidence type="ECO:0000256" key="5">
    <source>
        <dbReference type="ARBA" id="ARBA00023004"/>
    </source>
</evidence>
<proteinExistence type="inferred from homology"/>
<evidence type="ECO:0000256" key="3">
    <source>
        <dbReference type="ARBA" id="ARBA00022723"/>
    </source>
</evidence>
<keyword evidence="3 7" id="KW-0479">Metal-binding</keyword>
<name>A0A397VF66_9GLOM</name>
<dbReference type="Gene3D" id="1.10.630.10">
    <property type="entry name" value="Cytochrome P450"/>
    <property type="match status" value="1"/>
</dbReference>
<dbReference type="GO" id="GO:0004497">
    <property type="term" value="F:monooxygenase activity"/>
    <property type="evidence" value="ECO:0007669"/>
    <property type="project" value="UniProtKB-KW"/>
</dbReference>
<keyword evidence="5 7" id="KW-0408">Iron</keyword>
<keyword evidence="10" id="KW-1185">Reference proteome</keyword>
<dbReference type="AlphaFoldDB" id="A0A397VF66"/>
<evidence type="ECO:0000256" key="4">
    <source>
        <dbReference type="ARBA" id="ARBA00023002"/>
    </source>
</evidence>
<dbReference type="InterPro" id="IPR002401">
    <property type="entry name" value="Cyt_P450_E_grp-I"/>
</dbReference>
<evidence type="ECO:0000256" key="8">
    <source>
        <dbReference type="RuleBase" id="RU000461"/>
    </source>
</evidence>
<evidence type="ECO:0000313" key="9">
    <source>
        <dbReference type="EMBL" id="RIB21094.1"/>
    </source>
</evidence>
<protein>
    <submittedName>
        <fullName evidence="9">Cytochrome P450</fullName>
    </submittedName>
</protein>
<keyword evidence="4 8" id="KW-0560">Oxidoreductase</keyword>
<dbReference type="STRING" id="44941.A0A397VF66"/>
<dbReference type="GO" id="GO:0016705">
    <property type="term" value="F:oxidoreductase activity, acting on paired donors, with incorporation or reduction of molecular oxygen"/>
    <property type="evidence" value="ECO:0007669"/>
    <property type="project" value="InterPro"/>
</dbReference>
<feature type="binding site" description="axial binding residue" evidence="7">
    <location>
        <position position="439"/>
    </location>
    <ligand>
        <name>heme</name>
        <dbReference type="ChEBI" id="CHEBI:30413"/>
    </ligand>
    <ligandPart>
        <name>Fe</name>
        <dbReference type="ChEBI" id="CHEBI:18248"/>
    </ligandPart>
</feature>
<dbReference type="PRINTS" id="PR00385">
    <property type="entry name" value="P450"/>
</dbReference>
<dbReference type="Proteomes" id="UP000266673">
    <property type="component" value="Unassembled WGS sequence"/>
</dbReference>
<dbReference type="InterPro" id="IPR017972">
    <property type="entry name" value="Cyt_P450_CS"/>
</dbReference>
<gene>
    <name evidence="9" type="ORF">C2G38_2244164</name>
</gene>
<comment type="caution">
    <text evidence="9">The sequence shown here is derived from an EMBL/GenBank/DDBJ whole genome shotgun (WGS) entry which is preliminary data.</text>
</comment>
<evidence type="ECO:0000256" key="2">
    <source>
        <dbReference type="ARBA" id="ARBA00022617"/>
    </source>
</evidence>
<dbReference type="GO" id="GO:0020037">
    <property type="term" value="F:heme binding"/>
    <property type="evidence" value="ECO:0007669"/>
    <property type="project" value="InterPro"/>
</dbReference>
<keyword evidence="6 8" id="KW-0503">Monooxygenase</keyword>
<dbReference type="EMBL" id="QKWP01000380">
    <property type="protein sequence ID" value="RIB21094.1"/>
    <property type="molecule type" value="Genomic_DNA"/>
</dbReference>
<sequence length="493" mass="56701">MDYYLVAFLAFISYALYKCYIHPFYLSPLRKIPGPPLDNFILGHYVTFLNKEMGEALSYLAKQYGGIVRYHGLFNKPYLLISDPKIVQQVLVNRPYDHPKYFPNREMVKEFFGEGIILAQGDTHKRQRKMMNPSFAFSNVKEMVPTFVQAGHKLKDFWMKQIGDKKEERITITAIIPKITLDVIGLVGFNYKFNSTTSESELAQAYKTLVNRNPSPLYTALEENLSFIRKLPIPYYKQHYDSLKIIRNISEKLVAEQKNATVRGKDLMSILVKANEQLPVDEQLTHEELISQVMTLLIAGHETTSTSLSWALYFLAKNPDIQDRLRKEVLEVFTDRNHFPTFDEIEQLKYLDCVFKETLRIIPPAPALIRHNIKDEIMGGYVVPKNTPLMIAIYAIHHDPSIWGDDAEDFNPSRWLDPEIKSKVTNNNFIPFGAGPTSCLGLKMAHLELKSILAVVIRNLEFRLVEGYTFKKKFIGISKPIPGIDLWVSKVDS</sequence>
<dbReference type="Pfam" id="PF00067">
    <property type="entry name" value="p450"/>
    <property type="match status" value="1"/>
</dbReference>
<dbReference type="PRINTS" id="PR00463">
    <property type="entry name" value="EP450I"/>
</dbReference>
<dbReference type="GO" id="GO:0005506">
    <property type="term" value="F:iron ion binding"/>
    <property type="evidence" value="ECO:0007669"/>
    <property type="project" value="InterPro"/>
</dbReference>
<dbReference type="PANTHER" id="PTHR24291">
    <property type="entry name" value="CYTOCHROME P450 FAMILY 4"/>
    <property type="match status" value="1"/>
</dbReference>
<dbReference type="CDD" id="cd11069">
    <property type="entry name" value="CYP_FUM15-like"/>
    <property type="match status" value="1"/>
</dbReference>
<dbReference type="OrthoDB" id="1470350at2759"/>